<dbReference type="GO" id="GO:0043565">
    <property type="term" value="F:sequence-specific DNA binding"/>
    <property type="evidence" value="ECO:0007669"/>
    <property type="project" value="InterPro"/>
</dbReference>
<evidence type="ECO:0000313" key="2">
    <source>
        <dbReference type="EMBL" id="GFY83786.1"/>
    </source>
</evidence>
<proteinExistence type="predicted"/>
<name>A0A7J0EC84_9ERIC</name>
<dbReference type="PROSITE" id="PS51806">
    <property type="entry name" value="DOG1"/>
    <property type="match status" value="1"/>
</dbReference>
<sequence length="250" mass="28315">MSYFVCKQRCHESHVDDVKDLISRVLSHYQEYYEEKSRVVKRDVFLVFSPTWFTPLERAFFWIAGFRPGLAFRIVVASVDDMTEDQNRRMRQLMSETNAEERELGNRLASAQESVAGPRGGEIEAVVGALRSTMEAVLGDADSLRTRTAERVVEILSPAQNVRFLAASTQLQKYHLAPYPNLSPYPFILPNPKPFQYLPRCSSVTACSPSSNFFVTITQTCTQRERDGDLPCTVALDWQGVATAEFARCN</sequence>
<dbReference type="PANTHER" id="PTHR46354:SF13">
    <property type="entry name" value="PROTEIN DOG1-LIKE 4"/>
    <property type="match status" value="1"/>
</dbReference>
<evidence type="ECO:0000259" key="1">
    <source>
        <dbReference type="PROSITE" id="PS51806"/>
    </source>
</evidence>
<dbReference type="InterPro" id="IPR025422">
    <property type="entry name" value="TGA_domain"/>
</dbReference>
<dbReference type="PANTHER" id="PTHR46354">
    <property type="entry name" value="DOG1 DOMAIN-CONTAINING PROTEIN"/>
    <property type="match status" value="1"/>
</dbReference>
<dbReference type="Proteomes" id="UP000585474">
    <property type="component" value="Unassembled WGS sequence"/>
</dbReference>
<feature type="domain" description="DOG1" evidence="1">
    <location>
        <begin position="1"/>
        <end position="185"/>
    </location>
</feature>
<dbReference type="GO" id="GO:0006351">
    <property type="term" value="P:DNA-templated transcription"/>
    <property type="evidence" value="ECO:0007669"/>
    <property type="project" value="InterPro"/>
</dbReference>
<gene>
    <name evidence="2" type="ORF">Acr_03g0005600</name>
</gene>
<dbReference type="AlphaFoldDB" id="A0A7J0EC84"/>
<protein>
    <recommendedName>
        <fullName evidence="1">DOG1 domain-containing protein</fullName>
    </recommendedName>
</protein>
<dbReference type="EMBL" id="BJWL01000003">
    <property type="protein sequence ID" value="GFY83786.1"/>
    <property type="molecule type" value="Genomic_DNA"/>
</dbReference>
<dbReference type="OrthoDB" id="781635at2759"/>
<accession>A0A7J0EC84</accession>
<reference evidence="2 3" key="1">
    <citation type="submission" date="2019-07" db="EMBL/GenBank/DDBJ databases">
        <title>De Novo Assembly of kiwifruit Actinidia rufa.</title>
        <authorList>
            <person name="Sugita-Konishi S."/>
            <person name="Sato K."/>
            <person name="Mori E."/>
            <person name="Abe Y."/>
            <person name="Kisaki G."/>
            <person name="Hamano K."/>
            <person name="Suezawa K."/>
            <person name="Otani M."/>
            <person name="Fukuda T."/>
            <person name="Manabe T."/>
            <person name="Gomi K."/>
            <person name="Tabuchi M."/>
            <person name="Akimitsu K."/>
            <person name="Kataoka I."/>
        </authorList>
    </citation>
    <scope>NUCLEOTIDE SEQUENCE [LARGE SCALE GENOMIC DNA]</scope>
    <source>
        <strain evidence="3">cv. Fuchu</strain>
    </source>
</reference>
<dbReference type="InterPro" id="IPR051886">
    <property type="entry name" value="Seed_Dev/Stress_Resp_Reg"/>
</dbReference>
<organism evidence="2 3">
    <name type="scientific">Actinidia rufa</name>
    <dbReference type="NCBI Taxonomy" id="165716"/>
    <lineage>
        <taxon>Eukaryota</taxon>
        <taxon>Viridiplantae</taxon>
        <taxon>Streptophyta</taxon>
        <taxon>Embryophyta</taxon>
        <taxon>Tracheophyta</taxon>
        <taxon>Spermatophyta</taxon>
        <taxon>Magnoliopsida</taxon>
        <taxon>eudicotyledons</taxon>
        <taxon>Gunneridae</taxon>
        <taxon>Pentapetalae</taxon>
        <taxon>asterids</taxon>
        <taxon>Ericales</taxon>
        <taxon>Actinidiaceae</taxon>
        <taxon>Actinidia</taxon>
    </lineage>
</organism>
<comment type="caution">
    <text evidence="2">The sequence shown here is derived from an EMBL/GenBank/DDBJ whole genome shotgun (WGS) entry which is preliminary data.</text>
</comment>
<dbReference type="Pfam" id="PF14144">
    <property type="entry name" value="DOG1"/>
    <property type="match status" value="1"/>
</dbReference>
<evidence type="ECO:0000313" key="3">
    <source>
        <dbReference type="Proteomes" id="UP000585474"/>
    </source>
</evidence>
<keyword evidence="3" id="KW-1185">Reference proteome</keyword>